<dbReference type="InterPro" id="IPR036034">
    <property type="entry name" value="PDZ_sf"/>
</dbReference>
<dbReference type="InterPro" id="IPR043504">
    <property type="entry name" value="Peptidase_S1_PA_chymotrypsin"/>
</dbReference>
<dbReference type="InterPro" id="IPR041517">
    <property type="entry name" value="DEGP_PDZ"/>
</dbReference>
<dbReference type="InterPro" id="IPR001478">
    <property type="entry name" value="PDZ"/>
</dbReference>
<dbReference type="InterPro" id="IPR046449">
    <property type="entry name" value="DEGP_PDZ_sf"/>
</dbReference>
<dbReference type="Pfam" id="PF13180">
    <property type="entry name" value="PDZ_2"/>
    <property type="match status" value="1"/>
</dbReference>
<keyword evidence="2" id="KW-0645">Protease</keyword>
<dbReference type="Proteomes" id="UP000682877">
    <property type="component" value="Chromosome 2"/>
</dbReference>
<dbReference type="PANTHER" id="PTHR45980:SF17">
    <property type="entry name" value="PROTEASE DO-LIKE PDZ DOMAIN-CONTAINING PROTEIN"/>
    <property type="match status" value="1"/>
</dbReference>
<evidence type="ECO:0000256" key="2">
    <source>
        <dbReference type="ARBA" id="ARBA00022670"/>
    </source>
</evidence>
<dbReference type="EMBL" id="LR999452">
    <property type="protein sequence ID" value="CAE5963026.1"/>
    <property type="molecule type" value="Genomic_DNA"/>
</dbReference>
<dbReference type="AlphaFoldDB" id="A0A8S1ZMQ8"/>
<protein>
    <recommendedName>
        <fullName evidence="9">Protease Do-like PDZ domain-containing protein</fullName>
    </recommendedName>
</protein>
<dbReference type="InterPro" id="IPR001940">
    <property type="entry name" value="Peptidase_S1C"/>
</dbReference>
<evidence type="ECO:0008006" key="9">
    <source>
        <dbReference type="Google" id="ProtNLM"/>
    </source>
</evidence>
<dbReference type="GO" id="GO:0006508">
    <property type="term" value="P:proteolysis"/>
    <property type="evidence" value="ECO:0007669"/>
    <property type="project" value="UniProtKB-KW"/>
</dbReference>
<evidence type="ECO:0000313" key="8">
    <source>
        <dbReference type="Proteomes" id="UP000682877"/>
    </source>
</evidence>
<dbReference type="SUPFAM" id="SSF50494">
    <property type="entry name" value="Trypsin-like serine proteases"/>
    <property type="match status" value="1"/>
</dbReference>
<evidence type="ECO:0000256" key="1">
    <source>
        <dbReference type="ARBA" id="ARBA00010541"/>
    </source>
</evidence>
<dbReference type="Gene3D" id="2.40.10.10">
    <property type="entry name" value="Trypsin-like serine proteases"/>
    <property type="match status" value="2"/>
</dbReference>
<dbReference type="SUPFAM" id="SSF50156">
    <property type="entry name" value="PDZ domain-like"/>
    <property type="match status" value="1"/>
</dbReference>
<dbReference type="Pfam" id="PF17815">
    <property type="entry name" value="PDZ_3"/>
    <property type="match status" value="1"/>
</dbReference>
<keyword evidence="8" id="KW-1185">Reference proteome</keyword>
<dbReference type="Pfam" id="PF13365">
    <property type="entry name" value="Trypsin_2"/>
    <property type="match status" value="1"/>
</dbReference>
<dbReference type="PRINTS" id="PR00834">
    <property type="entry name" value="PROTEASES2C"/>
</dbReference>
<gene>
    <name evidence="7" type="ORF">AARE701A_LOCUS4624</name>
</gene>
<dbReference type="Gene3D" id="2.30.42.10">
    <property type="match status" value="1"/>
</dbReference>
<dbReference type="GO" id="GO:0004252">
    <property type="term" value="F:serine-type endopeptidase activity"/>
    <property type="evidence" value="ECO:0007669"/>
    <property type="project" value="InterPro"/>
</dbReference>
<comment type="similarity">
    <text evidence="1">Belongs to the peptidase S1C family.</text>
</comment>
<dbReference type="PANTHER" id="PTHR45980">
    <property type="match status" value="1"/>
</dbReference>
<evidence type="ECO:0000313" key="7">
    <source>
        <dbReference type="EMBL" id="CAE5963026.1"/>
    </source>
</evidence>
<keyword evidence="3" id="KW-0378">Hydrolase</keyword>
<sequence length="496" mass="54932">MSFGSVRCLIIRCSSNLSNFPGTVTPGIPGSFRSFCSKYSVTDLALNSVVKVFCRSTKSSVLQPWQKRLPHRSTGSGFVITGNKILTNAHVVADHTFVQVRKHGSPTKYTAKVQAMGHECDLAILVINSKKFWKDMKPLDLGDVPSLYETVSVVGYPQGGDNISITKGVVSRVEVTKYSHSQSKLLTTQIDAAINPGNSGGPVIMDNKVIGVAFQGLSRSQNTGYIIPTPVVNHFLTSVEENGQFVGFCSLGISCQHMENTHFRNHFKMGPKMTGIRIRKINRSSSAYNILKKDDILLAIDGVPIENDETVIFRKKERINFSHLVSMKKPGEKTLLKVLREGKKHEFNINITPVESLLPVYQFDKLPSYYIFAGFVFLPLTKPYLDCSYNMCDCALKHMPKKPGEQTVILSQVLEADVSVGYANLTDLQVKKVNGVQVENLKHLCQLIEGCCSEDLRLDLEGAFAITLNQNYAKNATAKILKRYGIPSAMSKDLRS</sequence>
<evidence type="ECO:0000259" key="5">
    <source>
        <dbReference type="Pfam" id="PF13180"/>
    </source>
</evidence>
<dbReference type="Gene3D" id="3.20.190.20">
    <property type="match status" value="1"/>
</dbReference>
<feature type="domain" description="PDZ" evidence="5">
    <location>
        <begin position="251"/>
        <end position="351"/>
    </location>
</feature>
<evidence type="ECO:0000259" key="6">
    <source>
        <dbReference type="Pfam" id="PF17815"/>
    </source>
</evidence>
<proteinExistence type="inferred from homology"/>
<organism evidence="7 8">
    <name type="scientific">Arabidopsis arenosa</name>
    <name type="common">Sand rock-cress</name>
    <name type="synonym">Cardaminopsis arenosa</name>
    <dbReference type="NCBI Taxonomy" id="38785"/>
    <lineage>
        <taxon>Eukaryota</taxon>
        <taxon>Viridiplantae</taxon>
        <taxon>Streptophyta</taxon>
        <taxon>Embryophyta</taxon>
        <taxon>Tracheophyta</taxon>
        <taxon>Spermatophyta</taxon>
        <taxon>Magnoliopsida</taxon>
        <taxon>eudicotyledons</taxon>
        <taxon>Gunneridae</taxon>
        <taxon>Pentapetalae</taxon>
        <taxon>rosids</taxon>
        <taxon>malvids</taxon>
        <taxon>Brassicales</taxon>
        <taxon>Brassicaceae</taxon>
        <taxon>Camelineae</taxon>
        <taxon>Arabidopsis</taxon>
    </lineage>
</organism>
<name>A0A8S1ZMQ8_ARAAE</name>
<accession>A0A8S1ZMQ8</accession>
<feature type="domain" description="Protease Do-like PDZ" evidence="6">
    <location>
        <begin position="359"/>
        <end position="493"/>
    </location>
</feature>
<reference evidence="7" key="1">
    <citation type="submission" date="2021-01" db="EMBL/GenBank/DDBJ databases">
        <authorList>
            <person name="Bezrukov I."/>
        </authorList>
    </citation>
    <scope>NUCLEOTIDE SEQUENCE</scope>
</reference>
<dbReference type="InterPro" id="IPR009003">
    <property type="entry name" value="Peptidase_S1_PA"/>
</dbReference>
<evidence type="ECO:0000256" key="3">
    <source>
        <dbReference type="ARBA" id="ARBA00022801"/>
    </source>
</evidence>
<keyword evidence="4" id="KW-0720">Serine protease</keyword>
<evidence type="ECO:0000256" key="4">
    <source>
        <dbReference type="ARBA" id="ARBA00022825"/>
    </source>
</evidence>